<comment type="subcellular location">
    <subcellularLocation>
        <location evidence="1">Membrane</location>
    </subcellularLocation>
</comment>
<evidence type="ECO:0000259" key="6">
    <source>
        <dbReference type="Pfam" id="PF13664"/>
    </source>
</evidence>
<dbReference type="HOGENOM" id="CLU_094297_2_1_1"/>
<keyword evidence="2 5" id="KW-0812">Transmembrane</keyword>
<keyword evidence="8" id="KW-1185">Reference proteome</keyword>
<dbReference type="EMBL" id="CP003005">
    <property type="protein sequence ID" value="AEO59347.1"/>
    <property type="molecule type" value="Genomic_DNA"/>
</dbReference>
<feature type="transmembrane region" description="Helical" evidence="5">
    <location>
        <begin position="60"/>
        <end position="79"/>
    </location>
</feature>
<dbReference type="Proteomes" id="UP000007322">
    <property type="component" value="Chromosome 4"/>
</dbReference>
<keyword evidence="3 5" id="KW-1133">Transmembrane helix</keyword>
<dbReference type="OMA" id="CYQALPM"/>
<organism evidence="7 8">
    <name type="scientific">Thermothelomyces thermophilus (strain ATCC 42464 / BCRC 31852 / DSM 1799)</name>
    <name type="common">Sporotrichum thermophile</name>
    <dbReference type="NCBI Taxonomy" id="573729"/>
    <lineage>
        <taxon>Eukaryota</taxon>
        <taxon>Fungi</taxon>
        <taxon>Dikarya</taxon>
        <taxon>Ascomycota</taxon>
        <taxon>Pezizomycotina</taxon>
        <taxon>Sordariomycetes</taxon>
        <taxon>Sordariomycetidae</taxon>
        <taxon>Sordariales</taxon>
        <taxon>Chaetomiaceae</taxon>
        <taxon>Thermothelomyces</taxon>
    </lineage>
</organism>
<dbReference type="GeneID" id="11506120"/>
<evidence type="ECO:0000256" key="2">
    <source>
        <dbReference type="ARBA" id="ARBA00022692"/>
    </source>
</evidence>
<feature type="transmembrane region" description="Helical" evidence="5">
    <location>
        <begin position="94"/>
        <end position="111"/>
    </location>
</feature>
<dbReference type="InParanoid" id="G2QG87"/>
<protein>
    <recommendedName>
        <fullName evidence="6">TMEM205-like domain-containing protein</fullName>
    </recommendedName>
</protein>
<sequence>MALHGVVSNLVSTFFINLAPFHLLFYSALLGTELFQTFVNTKVCFVALPRSAFTTLQKRLFPVYFGTQTALVVLSALTFPPHGLSSLILRKGNWIPYAVAFGTALLNLVVYGPRTRRAMVNCIHQETRDTLHAGEESRVDREPSPDMQRLRKSFSRHHAMAIHINLISIGAMVFHGWRLGSKLAIGVE</sequence>
<dbReference type="VEuPathDB" id="FungiDB:MYCTH_2128401"/>
<gene>
    <name evidence="7" type="ORF">MYCTH_2128401</name>
</gene>
<dbReference type="InterPro" id="IPR025423">
    <property type="entry name" value="TMEM205-like"/>
</dbReference>
<evidence type="ECO:0000313" key="8">
    <source>
        <dbReference type="Proteomes" id="UP000007322"/>
    </source>
</evidence>
<dbReference type="PANTHER" id="PTHR23241:SF102">
    <property type="entry name" value="LD23009P"/>
    <property type="match status" value="1"/>
</dbReference>
<evidence type="ECO:0000256" key="4">
    <source>
        <dbReference type="ARBA" id="ARBA00023136"/>
    </source>
</evidence>
<dbReference type="KEGG" id="mtm:MYCTH_2128401"/>
<dbReference type="Pfam" id="PF13664">
    <property type="entry name" value="DUF4149"/>
    <property type="match status" value="1"/>
</dbReference>
<dbReference type="eggNOG" id="KOG2886">
    <property type="taxonomic scope" value="Eukaryota"/>
</dbReference>
<dbReference type="PANTHER" id="PTHR23241">
    <property type="entry name" value="LATE EMBRYOGENESIS ABUNDANT PLANTS LEA-RELATED"/>
    <property type="match status" value="1"/>
</dbReference>
<dbReference type="RefSeq" id="XP_003664592.1">
    <property type="nucleotide sequence ID" value="XM_003664544.1"/>
</dbReference>
<dbReference type="OrthoDB" id="1641132at2759"/>
<name>G2QG87_THET4</name>
<evidence type="ECO:0000256" key="5">
    <source>
        <dbReference type="SAM" id="Phobius"/>
    </source>
</evidence>
<dbReference type="AlphaFoldDB" id="G2QG87"/>
<evidence type="ECO:0000313" key="7">
    <source>
        <dbReference type="EMBL" id="AEO59347.1"/>
    </source>
</evidence>
<dbReference type="InterPro" id="IPR053009">
    <property type="entry name" value="Xanthocillin_Biosynth-Assoc"/>
</dbReference>
<proteinExistence type="predicted"/>
<keyword evidence="4 5" id="KW-0472">Membrane</keyword>
<evidence type="ECO:0000256" key="1">
    <source>
        <dbReference type="ARBA" id="ARBA00004370"/>
    </source>
</evidence>
<reference evidence="7 8" key="1">
    <citation type="journal article" date="2011" name="Nat. Biotechnol.">
        <title>Comparative genomic analysis of the thermophilic biomass-degrading fungi Myceliophthora thermophila and Thielavia terrestris.</title>
        <authorList>
            <person name="Berka R.M."/>
            <person name="Grigoriev I.V."/>
            <person name="Otillar R."/>
            <person name="Salamov A."/>
            <person name="Grimwood J."/>
            <person name="Reid I."/>
            <person name="Ishmael N."/>
            <person name="John T."/>
            <person name="Darmond C."/>
            <person name="Moisan M.-C."/>
            <person name="Henrissat B."/>
            <person name="Coutinho P.M."/>
            <person name="Lombard V."/>
            <person name="Natvig D.O."/>
            <person name="Lindquist E."/>
            <person name="Schmutz J."/>
            <person name="Lucas S."/>
            <person name="Harris P."/>
            <person name="Powlowski J."/>
            <person name="Bellemare A."/>
            <person name="Taylor D."/>
            <person name="Butler G."/>
            <person name="de Vries R.P."/>
            <person name="Allijn I.E."/>
            <person name="van den Brink J."/>
            <person name="Ushinsky S."/>
            <person name="Storms R."/>
            <person name="Powell A.J."/>
            <person name="Paulsen I.T."/>
            <person name="Elbourne L.D.H."/>
            <person name="Baker S.E."/>
            <person name="Magnuson J."/>
            <person name="LaBoissiere S."/>
            <person name="Clutterbuck A.J."/>
            <person name="Martinez D."/>
            <person name="Wogulis M."/>
            <person name="de Leon A.L."/>
            <person name="Rey M.W."/>
            <person name="Tsang A."/>
        </authorList>
    </citation>
    <scope>NUCLEOTIDE SEQUENCE [LARGE SCALE GENOMIC DNA]</scope>
    <source>
        <strain evidence="8">ATCC 42464 / BCRC 31852 / DSM 1799</strain>
    </source>
</reference>
<feature type="transmembrane region" description="Helical" evidence="5">
    <location>
        <begin position="159"/>
        <end position="177"/>
    </location>
</feature>
<dbReference type="GO" id="GO:0016020">
    <property type="term" value="C:membrane"/>
    <property type="evidence" value="ECO:0007669"/>
    <property type="project" value="UniProtKB-SubCell"/>
</dbReference>
<evidence type="ECO:0000256" key="3">
    <source>
        <dbReference type="ARBA" id="ARBA00022989"/>
    </source>
</evidence>
<accession>G2QG87</accession>
<feature type="domain" description="TMEM205-like" evidence="6">
    <location>
        <begin position="24"/>
        <end position="120"/>
    </location>
</feature>